<proteinExistence type="predicted"/>
<keyword evidence="3" id="KW-1185">Reference proteome</keyword>
<dbReference type="InterPro" id="IPR036777">
    <property type="entry name" value="Channel_Tsx-like_sf"/>
</dbReference>
<evidence type="ECO:0000313" key="3">
    <source>
        <dbReference type="Proteomes" id="UP001056716"/>
    </source>
</evidence>
<dbReference type="RefSeq" id="WP_252220971.1">
    <property type="nucleotide sequence ID" value="NZ_CP098732.1"/>
</dbReference>
<protein>
    <submittedName>
        <fullName evidence="2">Ion channel protein Tsx</fullName>
    </submittedName>
</protein>
<dbReference type="KEGG" id="atz:M5E07_00445"/>
<dbReference type="Gene3D" id="2.40.230.20">
    <property type="entry name" value="Nucleoside-specific channel-forming protein, Tsx-like"/>
    <property type="match status" value="1"/>
</dbReference>
<reference evidence="2" key="1">
    <citation type="submission" date="2022-06" db="EMBL/GenBank/DDBJ databases">
        <title>Isolation, identification and characterization of iprodione-degrading strains in Lhasa, Tibet.</title>
        <authorList>
            <person name="Pan H."/>
        </authorList>
    </citation>
    <scope>NUCLEOTIDE SEQUENCE</scope>
    <source>
        <strain evidence="2">Y-23</strain>
    </source>
</reference>
<name>A0AAE9S0J9_9GAMM</name>
<accession>A0AAE9S0J9</accession>
<gene>
    <name evidence="2" type="ORF">M5E07_00445</name>
</gene>
<evidence type="ECO:0000256" key="1">
    <source>
        <dbReference type="SAM" id="SignalP"/>
    </source>
</evidence>
<dbReference type="SUPFAM" id="SSF111364">
    <property type="entry name" value="Tsx-like channel"/>
    <property type="match status" value="1"/>
</dbReference>
<evidence type="ECO:0000313" key="2">
    <source>
        <dbReference type="EMBL" id="USE83363.1"/>
    </source>
</evidence>
<dbReference type="EMBL" id="CP098732">
    <property type="protein sequence ID" value="USE83363.1"/>
    <property type="molecule type" value="Genomic_DNA"/>
</dbReference>
<organism evidence="2 3">
    <name type="scientific">Acinetobacter tibetensis</name>
    <dbReference type="NCBI Taxonomy" id="2943497"/>
    <lineage>
        <taxon>Bacteria</taxon>
        <taxon>Pseudomonadati</taxon>
        <taxon>Pseudomonadota</taxon>
        <taxon>Gammaproteobacteria</taxon>
        <taxon>Moraxellales</taxon>
        <taxon>Moraxellaceae</taxon>
        <taxon>Acinetobacter</taxon>
    </lineage>
</organism>
<keyword evidence="1" id="KW-0732">Signal</keyword>
<dbReference type="GO" id="GO:0009279">
    <property type="term" value="C:cell outer membrane"/>
    <property type="evidence" value="ECO:0007669"/>
    <property type="project" value="InterPro"/>
</dbReference>
<sequence>MKLTQIAATCALATAATFTQAAPIWQDFSITGLYGEDYQLIAREDKQSTVTFEYAAKLQYGDFFAFADRTNNDVSGNETYFEVSPRLSLGAVSGQKLELGPIKDVLVATTWEGGEGFNNYLYGIGVDLAIPYFQYAQVNLYKVDNYKNTPDDYQMTLVYGVPFKVGSEDFLVDGFLDWSTAEEDGHASEMNWTTQWKWNVGKHISPNTRLYLGTEWSVWNNKYSIKGKDENNVSALIKYHF</sequence>
<dbReference type="Proteomes" id="UP001056716">
    <property type="component" value="Chromosome"/>
</dbReference>
<feature type="chain" id="PRO_5042091055" evidence="1">
    <location>
        <begin position="22"/>
        <end position="241"/>
    </location>
</feature>
<dbReference type="AlphaFoldDB" id="A0AAE9S0J9"/>
<feature type="signal peptide" evidence="1">
    <location>
        <begin position="1"/>
        <end position="21"/>
    </location>
</feature>